<feature type="compositionally biased region" description="Polar residues" evidence="1">
    <location>
        <begin position="151"/>
        <end position="167"/>
    </location>
</feature>
<comment type="caution">
    <text evidence="3">The sequence shown here is derived from an EMBL/GenBank/DDBJ whole genome shotgun (WGS) entry which is preliminary data.</text>
</comment>
<dbReference type="STRING" id="1109443.G4TQ09"/>
<keyword evidence="2" id="KW-0472">Membrane</keyword>
<evidence type="ECO:0000256" key="2">
    <source>
        <dbReference type="SAM" id="Phobius"/>
    </source>
</evidence>
<evidence type="ECO:0000256" key="1">
    <source>
        <dbReference type="SAM" id="MobiDB-lite"/>
    </source>
</evidence>
<gene>
    <name evidence="3" type="ORF">PIIN_07356</name>
</gene>
<dbReference type="InParanoid" id="G4TQ09"/>
<dbReference type="HOGENOM" id="CLU_1482568_0_0_1"/>
<proteinExistence type="predicted"/>
<dbReference type="SUPFAM" id="SSF50199">
    <property type="entry name" value="Staphylococcal nuclease"/>
    <property type="match status" value="1"/>
</dbReference>
<keyword evidence="4" id="KW-1185">Reference proteome</keyword>
<feature type="transmembrane region" description="Helical" evidence="2">
    <location>
        <begin position="47"/>
        <end position="65"/>
    </location>
</feature>
<dbReference type="Gene3D" id="2.40.50.90">
    <property type="match status" value="1"/>
</dbReference>
<reference evidence="3 4" key="1">
    <citation type="journal article" date="2011" name="PLoS Pathog.">
        <title>Endophytic Life Strategies Decoded by Genome and Transcriptome Analyses of the Mutualistic Root Symbiont Piriformospora indica.</title>
        <authorList>
            <person name="Zuccaro A."/>
            <person name="Lahrmann U."/>
            <person name="Guldener U."/>
            <person name="Langen G."/>
            <person name="Pfiffi S."/>
            <person name="Biedenkopf D."/>
            <person name="Wong P."/>
            <person name="Samans B."/>
            <person name="Grimm C."/>
            <person name="Basiewicz M."/>
            <person name="Murat C."/>
            <person name="Martin F."/>
            <person name="Kogel K.H."/>
        </authorList>
    </citation>
    <scope>NUCLEOTIDE SEQUENCE [LARGE SCALE GENOMIC DNA]</scope>
    <source>
        <strain evidence="3 4">DSM 11827</strain>
    </source>
</reference>
<dbReference type="EMBL" id="CAFZ01000222">
    <property type="protein sequence ID" value="CCA73402.1"/>
    <property type="molecule type" value="Genomic_DNA"/>
</dbReference>
<protein>
    <submittedName>
        <fullName evidence="3">Uncharacterized protein</fullName>
    </submittedName>
</protein>
<name>G4TQ09_SERID</name>
<evidence type="ECO:0000313" key="4">
    <source>
        <dbReference type="Proteomes" id="UP000007148"/>
    </source>
</evidence>
<evidence type="ECO:0000313" key="3">
    <source>
        <dbReference type="EMBL" id="CCA73402.1"/>
    </source>
</evidence>
<sequence length="182" mass="20544">MLPFTSTPPSSERSRWKQFLHSRYETTQKELQPLKSSWSSLPDNAKLGIAIVGSSLLTVAGVWVYKRHMKRIPNSQFVTAEDFNRRRWITGIVTSVGDADNFRLFHTPSIGWRWPLKFRSIPSGKDLKDQTLHIRMAGVDAPETRNHTPPKHSNGSRVPSRANASGANSFSGINMGALWPYQ</sequence>
<accession>G4TQ09</accession>
<dbReference type="OrthoDB" id="430293at2759"/>
<keyword evidence="2" id="KW-0812">Transmembrane</keyword>
<dbReference type="AlphaFoldDB" id="G4TQ09"/>
<dbReference type="eggNOG" id="ENOG502S1U4">
    <property type="taxonomic scope" value="Eukaryota"/>
</dbReference>
<feature type="region of interest" description="Disordered" evidence="1">
    <location>
        <begin position="139"/>
        <end position="167"/>
    </location>
</feature>
<dbReference type="Proteomes" id="UP000007148">
    <property type="component" value="Unassembled WGS sequence"/>
</dbReference>
<organism evidence="3 4">
    <name type="scientific">Serendipita indica (strain DSM 11827)</name>
    <name type="common">Root endophyte fungus</name>
    <name type="synonym">Piriformospora indica</name>
    <dbReference type="NCBI Taxonomy" id="1109443"/>
    <lineage>
        <taxon>Eukaryota</taxon>
        <taxon>Fungi</taxon>
        <taxon>Dikarya</taxon>
        <taxon>Basidiomycota</taxon>
        <taxon>Agaricomycotina</taxon>
        <taxon>Agaricomycetes</taxon>
        <taxon>Sebacinales</taxon>
        <taxon>Serendipitaceae</taxon>
        <taxon>Serendipita</taxon>
    </lineage>
</organism>
<keyword evidence="2" id="KW-1133">Transmembrane helix</keyword>
<dbReference type="InterPro" id="IPR035437">
    <property type="entry name" value="SNase_OB-fold_sf"/>
</dbReference>